<dbReference type="Gene3D" id="3.40.50.2300">
    <property type="match status" value="1"/>
</dbReference>
<accession>X0ZK89</accession>
<dbReference type="SUPFAM" id="SSF52172">
    <property type="entry name" value="CheY-like"/>
    <property type="match status" value="1"/>
</dbReference>
<organism evidence="2">
    <name type="scientific">marine sediment metagenome</name>
    <dbReference type="NCBI Taxonomy" id="412755"/>
    <lineage>
        <taxon>unclassified sequences</taxon>
        <taxon>metagenomes</taxon>
        <taxon>ecological metagenomes</taxon>
    </lineage>
</organism>
<dbReference type="InterPro" id="IPR011006">
    <property type="entry name" value="CheY-like_superfamily"/>
</dbReference>
<protein>
    <recommendedName>
        <fullName evidence="1">Response regulatory domain-containing protein</fullName>
    </recommendedName>
</protein>
<feature type="non-terminal residue" evidence="2">
    <location>
        <position position="103"/>
    </location>
</feature>
<proteinExistence type="predicted"/>
<feature type="domain" description="Response regulatory" evidence="1">
    <location>
        <begin position="3"/>
        <end position="103"/>
    </location>
</feature>
<evidence type="ECO:0000259" key="1">
    <source>
        <dbReference type="PROSITE" id="PS50110"/>
    </source>
</evidence>
<sequence>MQHILIVSQDEEYSGTLVDLLKDDGYTVCLSESVEAAVEQFYSKKLDLMVADIDSWKEEGIGVYKALQHELGTRDFSSIIIASMDLMAAVEFSLTFDDFIIKG</sequence>
<dbReference type="InterPro" id="IPR001789">
    <property type="entry name" value="Sig_transdc_resp-reg_receiver"/>
</dbReference>
<dbReference type="AlphaFoldDB" id="X0ZK89"/>
<dbReference type="PROSITE" id="PS50110">
    <property type="entry name" value="RESPONSE_REGULATORY"/>
    <property type="match status" value="1"/>
</dbReference>
<comment type="caution">
    <text evidence="2">The sequence shown here is derived from an EMBL/GenBank/DDBJ whole genome shotgun (WGS) entry which is preliminary data.</text>
</comment>
<dbReference type="EMBL" id="BART01006805">
    <property type="protein sequence ID" value="GAG70060.1"/>
    <property type="molecule type" value="Genomic_DNA"/>
</dbReference>
<name>X0ZK89_9ZZZZ</name>
<gene>
    <name evidence="2" type="ORF">S01H4_15529</name>
</gene>
<evidence type="ECO:0000313" key="2">
    <source>
        <dbReference type="EMBL" id="GAG70060.1"/>
    </source>
</evidence>
<reference evidence="2" key="1">
    <citation type="journal article" date="2014" name="Front. Microbiol.">
        <title>High frequency of phylogenetically diverse reductive dehalogenase-homologous genes in deep subseafloor sedimentary metagenomes.</title>
        <authorList>
            <person name="Kawai M."/>
            <person name="Futagami T."/>
            <person name="Toyoda A."/>
            <person name="Takaki Y."/>
            <person name="Nishi S."/>
            <person name="Hori S."/>
            <person name="Arai W."/>
            <person name="Tsubouchi T."/>
            <person name="Morono Y."/>
            <person name="Uchiyama I."/>
            <person name="Ito T."/>
            <person name="Fujiyama A."/>
            <person name="Inagaki F."/>
            <person name="Takami H."/>
        </authorList>
    </citation>
    <scope>NUCLEOTIDE SEQUENCE</scope>
    <source>
        <strain evidence="2">Expedition CK06-06</strain>
    </source>
</reference>
<dbReference type="GO" id="GO:0000160">
    <property type="term" value="P:phosphorelay signal transduction system"/>
    <property type="evidence" value="ECO:0007669"/>
    <property type="project" value="InterPro"/>
</dbReference>